<protein>
    <submittedName>
        <fullName evidence="1">Uncharacterized protein</fullName>
    </submittedName>
</protein>
<name>A0ABV0XWR5_9TELE</name>
<comment type="caution">
    <text evidence="1">The sequence shown here is derived from an EMBL/GenBank/DDBJ whole genome shotgun (WGS) entry which is preliminary data.</text>
</comment>
<gene>
    <name evidence="1" type="ORF">AMECASPLE_036819</name>
</gene>
<evidence type="ECO:0000313" key="1">
    <source>
        <dbReference type="EMBL" id="MEQ2285915.1"/>
    </source>
</evidence>
<accession>A0ABV0XWR5</accession>
<keyword evidence="2" id="KW-1185">Reference proteome</keyword>
<dbReference type="Proteomes" id="UP001469553">
    <property type="component" value="Unassembled WGS sequence"/>
</dbReference>
<dbReference type="EMBL" id="JAHRIP010015378">
    <property type="protein sequence ID" value="MEQ2285915.1"/>
    <property type="molecule type" value="Genomic_DNA"/>
</dbReference>
<reference evidence="1 2" key="1">
    <citation type="submission" date="2021-06" db="EMBL/GenBank/DDBJ databases">
        <authorList>
            <person name="Palmer J.M."/>
        </authorList>
    </citation>
    <scope>NUCLEOTIDE SEQUENCE [LARGE SCALE GENOMIC DNA]</scope>
    <source>
        <strain evidence="1 2">AS_MEX2019</strain>
        <tissue evidence="1">Muscle</tissue>
    </source>
</reference>
<organism evidence="1 2">
    <name type="scientific">Ameca splendens</name>
    <dbReference type="NCBI Taxonomy" id="208324"/>
    <lineage>
        <taxon>Eukaryota</taxon>
        <taxon>Metazoa</taxon>
        <taxon>Chordata</taxon>
        <taxon>Craniata</taxon>
        <taxon>Vertebrata</taxon>
        <taxon>Euteleostomi</taxon>
        <taxon>Actinopterygii</taxon>
        <taxon>Neopterygii</taxon>
        <taxon>Teleostei</taxon>
        <taxon>Neoteleostei</taxon>
        <taxon>Acanthomorphata</taxon>
        <taxon>Ovalentaria</taxon>
        <taxon>Atherinomorphae</taxon>
        <taxon>Cyprinodontiformes</taxon>
        <taxon>Goodeidae</taxon>
        <taxon>Ameca</taxon>
    </lineage>
</organism>
<evidence type="ECO:0000313" key="2">
    <source>
        <dbReference type="Proteomes" id="UP001469553"/>
    </source>
</evidence>
<proteinExistence type="predicted"/>
<sequence length="137" mass="15281">MTDQETTVQSQVQLADILNTANSLVSMLNRRSFPGLLRREAKGQRRFAPYARLQKGFLVNFFLLDRQRSKTPKGDEELRLILAGLGKRFLTVTESFTHSEGLAVLMVAGCYTSLQVEVGSENELSFLPILMNIVGSS</sequence>